<dbReference type="STRING" id="476157.GCA_001663155_01680"/>
<gene>
    <name evidence="7" type="ORF">JN10_1677</name>
</gene>
<feature type="signal peptide" evidence="5">
    <location>
        <begin position="1"/>
        <end position="25"/>
    </location>
</feature>
<comment type="caution">
    <text evidence="7">The sequence shown here is derived from an EMBL/GenBank/DDBJ whole genome shotgun (WGS) entry which is preliminary data.</text>
</comment>
<dbReference type="SUPFAM" id="SSF53822">
    <property type="entry name" value="Periplasmic binding protein-like I"/>
    <property type="match status" value="1"/>
</dbReference>
<evidence type="ECO:0000256" key="3">
    <source>
        <dbReference type="ARBA" id="ARBA00022970"/>
    </source>
</evidence>
<evidence type="ECO:0000259" key="6">
    <source>
        <dbReference type="Pfam" id="PF13458"/>
    </source>
</evidence>
<dbReference type="EMBL" id="VLLK01000001">
    <property type="protein sequence ID" value="TWJ10020.1"/>
    <property type="molecule type" value="Genomic_DNA"/>
</dbReference>
<evidence type="ECO:0000256" key="2">
    <source>
        <dbReference type="ARBA" id="ARBA00022729"/>
    </source>
</evidence>
<dbReference type="Pfam" id="PF13458">
    <property type="entry name" value="Peripla_BP_6"/>
    <property type="match status" value="1"/>
</dbReference>
<dbReference type="InterPro" id="IPR028082">
    <property type="entry name" value="Peripla_BP_I"/>
</dbReference>
<proteinExistence type="inferred from homology"/>
<dbReference type="RefSeq" id="WP_067599772.1">
    <property type="nucleotide sequence ID" value="NZ_CP015963.1"/>
</dbReference>
<keyword evidence="8" id="KW-1185">Reference proteome</keyword>
<accession>A0A562UWK1</accession>
<evidence type="ECO:0000256" key="4">
    <source>
        <dbReference type="SAM" id="MobiDB-lite"/>
    </source>
</evidence>
<name>A0A562UWK1_9SPHN</name>
<dbReference type="PANTHER" id="PTHR30483">
    <property type="entry name" value="LEUCINE-SPECIFIC-BINDING PROTEIN"/>
    <property type="match status" value="1"/>
</dbReference>
<sequence length="390" mass="41122">MKRGLFSTRGIIVAAAALFLAGCQVIPKTGPDTTTAPVDAPTDEPSADVLPTDETRHRIAILVPMSGRNGAVGESIANAANMAILDTSADNIRITTYDTSSGAAAAAAQAVADGNRLILGPMLADNVEAVRGEAARAGIPLISFSNNTSVARPDVFVMGHIPEQSITRSVAYARSRGAVNFAALLPNGDYGDRAASALDNALADYGGLLAQTQRYNRGSSAVIGAATRMREAGGYDTVLIADGVQLASQAANALRDDETGTPPKLIGTELWSGESAVTRTSALRGAIFSAVSNQRFQRFRDSYQNRFGGAPYRISTLGYDAVLLTLRVARDWQVGRPFPTRQLTASDGFLGLDGAFRFKSNGVIERAMEVREVREGNVVVVDAAPARFED</sequence>
<evidence type="ECO:0000313" key="8">
    <source>
        <dbReference type="Proteomes" id="UP000320547"/>
    </source>
</evidence>
<keyword evidence="3" id="KW-0813">Transport</keyword>
<feature type="compositionally biased region" description="Low complexity" evidence="4">
    <location>
        <begin position="30"/>
        <end position="40"/>
    </location>
</feature>
<protein>
    <submittedName>
        <fullName evidence="7">Amino acid/amide ABC transporter substrate-binding protein (HAAT family)</fullName>
    </submittedName>
</protein>
<evidence type="ECO:0000256" key="5">
    <source>
        <dbReference type="SAM" id="SignalP"/>
    </source>
</evidence>
<organism evidence="7 8">
    <name type="scientific">Altererythrobacter ishigakiensis</name>
    <dbReference type="NCBI Taxonomy" id="476157"/>
    <lineage>
        <taxon>Bacteria</taxon>
        <taxon>Pseudomonadati</taxon>
        <taxon>Pseudomonadota</taxon>
        <taxon>Alphaproteobacteria</taxon>
        <taxon>Sphingomonadales</taxon>
        <taxon>Erythrobacteraceae</taxon>
        <taxon>Altererythrobacter</taxon>
    </lineage>
</organism>
<dbReference type="CDD" id="cd06339">
    <property type="entry name" value="PBP1_YraM_LppC_lipoprotein-like"/>
    <property type="match status" value="1"/>
</dbReference>
<keyword evidence="2 5" id="KW-0732">Signal</keyword>
<feature type="region of interest" description="Disordered" evidence="4">
    <location>
        <begin position="30"/>
        <end position="50"/>
    </location>
</feature>
<dbReference type="OrthoDB" id="7210494at2"/>
<reference evidence="7 8" key="1">
    <citation type="submission" date="2019-07" db="EMBL/GenBank/DDBJ databases">
        <title>Genomic Encyclopedia of Archaeal and Bacterial Type Strains, Phase II (KMG-II): from individual species to whole genera.</title>
        <authorList>
            <person name="Goeker M."/>
        </authorList>
    </citation>
    <scope>NUCLEOTIDE SEQUENCE [LARGE SCALE GENOMIC DNA]</scope>
    <source>
        <strain evidence="7 8">ATCC BAA-2084</strain>
    </source>
</reference>
<dbReference type="AlphaFoldDB" id="A0A562UWK1"/>
<dbReference type="InterPro" id="IPR051010">
    <property type="entry name" value="BCAA_transport"/>
</dbReference>
<evidence type="ECO:0000256" key="1">
    <source>
        <dbReference type="ARBA" id="ARBA00010062"/>
    </source>
</evidence>
<evidence type="ECO:0000313" key="7">
    <source>
        <dbReference type="EMBL" id="TWJ10020.1"/>
    </source>
</evidence>
<feature type="domain" description="Leucine-binding protein" evidence="6">
    <location>
        <begin position="58"/>
        <end position="374"/>
    </location>
</feature>
<keyword evidence="3" id="KW-0029">Amino-acid transport</keyword>
<dbReference type="Proteomes" id="UP000320547">
    <property type="component" value="Unassembled WGS sequence"/>
</dbReference>
<dbReference type="InterPro" id="IPR028081">
    <property type="entry name" value="Leu-bd"/>
</dbReference>
<feature type="chain" id="PRO_5021972603" evidence="5">
    <location>
        <begin position="26"/>
        <end position="390"/>
    </location>
</feature>
<comment type="similarity">
    <text evidence="1">Belongs to the leucine-binding protein family.</text>
</comment>
<dbReference type="GO" id="GO:0006865">
    <property type="term" value="P:amino acid transport"/>
    <property type="evidence" value="ECO:0007669"/>
    <property type="project" value="UniProtKB-KW"/>
</dbReference>
<dbReference type="PANTHER" id="PTHR30483:SF6">
    <property type="entry name" value="PERIPLASMIC BINDING PROTEIN OF ABC TRANSPORTER FOR NATURAL AMINO ACIDS"/>
    <property type="match status" value="1"/>
</dbReference>
<dbReference type="PROSITE" id="PS51257">
    <property type="entry name" value="PROKAR_LIPOPROTEIN"/>
    <property type="match status" value="1"/>
</dbReference>
<dbReference type="Gene3D" id="3.40.50.2300">
    <property type="match status" value="2"/>
</dbReference>